<dbReference type="PANTHER" id="PTHR43333:SF1">
    <property type="entry name" value="D-ISOMER SPECIFIC 2-HYDROXYACID DEHYDROGENASE NAD-BINDING DOMAIN-CONTAINING PROTEIN"/>
    <property type="match status" value="1"/>
</dbReference>
<feature type="domain" description="D-isomer specific 2-hydroxyacid dehydrogenase catalytic" evidence="5">
    <location>
        <begin position="31"/>
        <end position="304"/>
    </location>
</feature>
<feature type="domain" description="D-isomer specific 2-hydroxyacid dehydrogenase NAD-binding" evidence="6">
    <location>
        <begin position="104"/>
        <end position="278"/>
    </location>
</feature>
<comment type="similarity">
    <text evidence="1 4">Belongs to the D-isomer specific 2-hydroxyacid dehydrogenase family.</text>
</comment>
<reference evidence="7 8" key="1">
    <citation type="submission" date="2023-06" db="EMBL/GenBank/DDBJ databases">
        <title>Aquibacillus rhizosphaerae LR5S19.</title>
        <authorList>
            <person name="Sun J.-Q."/>
        </authorList>
    </citation>
    <scope>NUCLEOTIDE SEQUENCE [LARGE SCALE GENOMIC DNA]</scope>
    <source>
        <strain evidence="7 8">LR5S19</strain>
    </source>
</reference>
<comment type="caution">
    <text evidence="7">The sequence shown here is derived from an EMBL/GenBank/DDBJ whole genome shotgun (WGS) entry which is preliminary data.</text>
</comment>
<dbReference type="CDD" id="cd05300">
    <property type="entry name" value="2-Hacid_dh_1"/>
    <property type="match status" value="1"/>
</dbReference>
<evidence type="ECO:0000256" key="3">
    <source>
        <dbReference type="ARBA" id="ARBA00023027"/>
    </source>
</evidence>
<accession>A0ABT7LBG2</accession>
<evidence type="ECO:0000259" key="5">
    <source>
        <dbReference type="Pfam" id="PF00389"/>
    </source>
</evidence>
<organism evidence="7 8">
    <name type="scientific">Aquibacillus rhizosphaerae</name>
    <dbReference type="NCBI Taxonomy" id="3051431"/>
    <lineage>
        <taxon>Bacteria</taxon>
        <taxon>Bacillati</taxon>
        <taxon>Bacillota</taxon>
        <taxon>Bacilli</taxon>
        <taxon>Bacillales</taxon>
        <taxon>Bacillaceae</taxon>
        <taxon>Aquibacillus</taxon>
    </lineage>
</organism>
<dbReference type="InterPro" id="IPR006139">
    <property type="entry name" value="D-isomer_2_OHA_DH_cat_dom"/>
</dbReference>
<dbReference type="Gene3D" id="3.40.50.720">
    <property type="entry name" value="NAD(P)-binding Rossmann-like Domain"/>
    <property type="match status" value="2"/>
</dbReference>
<dbReference type="SUPFAM" id="SSF51735">
    <property type="entry name" value="NAD(P)-binding Rossmann-fold domains"/>
    <property type="match status" value="1"/>
</dbReference>
<keyword evidence="3" id="KW-0520">NAD</keyword>
<dbReference type="InterPro" id="IPR036291">
    <property type="entry name" value="NAD(P)-bd_dom_sf"/>
</dbReference>
<evidence type="ECO:0000256" key="2">
    <source>
        <dbReference type="ARBA" id="ARBA00023002"/>
    </source>
</evidence>
<sequence length="316" mass="36027">MLVISTTKLTKDIRNNLINSYPSLDFRFYENIEKASDQLSNAEVMLTYGEDLTKEIIEKSTNLKWIMVLSAGMDEMPLNKIKERSIIVTNSRGIHKTPMAEYAISMLLQVYRNSATFIENHQRKIFDRTVPTDEISGKTMLIVGAGAIGQELARIAKAFRIKTIGVSNSGKSKDYIDEMYRAKHIEKAIPEADFIVSILPSTKETADFYTYDHFKLMKSTAVFLNMGRGDVVSSDILIEAVKHNEIAHVVLDVFEQEPLPPEHPLWEMEQITMTPHISGKSPNYIPRAIDIFEENLVKYLNGKSDFINFIHLERGY</sequence>
<evidence type="ECO:0000259" key="6">
    <source>
        <dbReference type="Pfam" id="PF02826"/>
    </source>
</evidence>
<dbReference type="Pfam" id="PF02826">
    <property type="entry name" value="2-Hacid_dh_C"/>
    <property type="match status" value="1"/>
</dbReference>
<evidence type="ECO:0000313" key="7">
    <source>
        <dbReference type="EMBL" id="MDL4841881.1"/>
    </source>
</evidence>
<proteinExistence type="inferred from homology"/>
<protein>
    <submittedName>
        <fullName evidence="7">D-2-hydroxyacid dehydrogenase</fullName>
    </submittedName>
</protein>
<dbReference type="RefSeq" id="WP_285933159.1">
    <property type="nucleotide sequence ID" value="NZ_JASTZU010000048.1"/>
</dbReference>
<dbReference type="Pfam" id="PF00389">
    <property type="entry name" value="2-Hacid_dh"/>
    <property type="match status" value="1"/>
</dbReference>
<gene>
    <name evidence="7" type="ORF">QQS35_15685</name>
</gene>
<dbReference type="PANTHER" id="PTHR43333">
    <property type="entry name" value="2-HACID_DH_C DOMAIN-CONTAINING PROTEIN"/>
    <property type="match status" value="1"/>
</dbReference>
<evidence type="ECO:0000313" key="8">
    <source>
        <dbReference type="Proteomes" id="UP001235343"/>
    </source>
</evidence>
<keyword evidence="8" id="KW-1185">Reference proteome</keyword>
<evidence type="ECO:0000256" key="1">
    <source>
        <dbReference type="ARBA" id="ARBA00005854"/>
    </source>
</evidence>
<dbReference type="SUPFAM" id="SSF52283">
    <property type="entry name" value="Formate/glycerate dehydrogenase catalytic domain-like"/>
    <property type="match status" value="1"/>
</dbReference>
<dbReference type="InterPro" id="IPR006140">
    <property type="entry name" value="D-isomer_DH_NAD-bd"/>
</dbReference>
<evidence type="ECO:0000256" key="4">
    <source>
        <dbReference type="RuleBase" id="RU003719"/>
    </source>
</evidence>
<name>A0ABT7LBG2_9BACI</name>
<keyword evidence="2 4" id="KW-0560">Oxidoreductase</keyword>
<dbReference type="Proteomes" id="UP001235343">
    <property type="component" value="Unassembled WGS sequence"/>
</dbReference>
<dbReference type="EMBL" id="JASTZU010000048">
    <property type="protein sequence ID" value="MDL4841881.1"/>
    <property type="molecule type" value="Genomic_DNA"/>
</dbReference>